<dbReference type="AlphaFoldDB" id="A0A0K8PDB9"/>
<evidence type="ECO:0000313" key="3">
    <source>
        <dbReference type="Proteomes" id="UP000053859"/>
    </source>
</evidence>
<dbReference type="Gene3D" id="3.40.50.720">
    <property type="entry name" value="NAD(P)-binding Rossmann-like Domain"/>
    <property type="match status" value="1"/>
</dbReference>
<feature type="region of interest" description="Disordered" evidence="1">
    <location>
        <begin position="1"/>
        <end position="22"/>
    </location>
</feature>
<evidence type="ECO:0000256" key="1">
    <source>
        <dbReference type="SAM" id="MobiDB-lite"/>
    </source>
</evidence>
<dbReference type="EMBL" id="DF968195">
    <property type="protein sequence ID" value="GAP45763.1"/>
    <property type="molecule type" value="Genomic_DNA"/>
</dbReference>
<evidence type="ECO:0000313" key="2">
    <source>
        <dbReference type="EMBL" id="GAP45763.1"/>
    </source>
</evidence>
<name>A0A0K8PDB9_STRAJ</name>
<reference evidence="2" key="1">
    <citation type="journal article" date="2015" name="Genome Announc.">
        <title>Draft Genome Sequence of Thiostrepton-Producing Streptomyces azureus ATCC 14921.</title>
        <authorList>
            <person name="Sakihara K."/>
            <person name="Maeda J."/>
            <person name="Tashiro K."/>
            <person name="Fujino Y."/>
            <person name="Kuhara S."/>
            <person name="Ohshima T."/>
            <person name="Ogata S."/>
            <person name="Doi K."/>
        </authorList>
    </citation>
    <scope>NUCLEOTIDE SEQUENCE [LARGE SCALE GENOMIC DNA]</scope>
    <source>
        <strain evidence="2">ATCC14921</strain>
    </source>
</reference>
<sequence>MPTGSLEAMSDEMIRDRATGKTGRRVARLLQERGVSVRAASRSGAPSFGWTHRGAPHGRV</sequence>
<keyword evidence="3" id="KW-1185">Reference proteome</keyword>
<accession>A0A0K8PDB9</accession>
<dbReference type="SUPFAM" id="SSF51735">
    <property type="entry name" value="NAD(P)-binding Rossmann-fold domains"/>
    <property type="match status" value="1"/>
</dbReference>
<dbReference type="Proteomes" id="UP000053859">
    <property type="component" value="Unassembled WGS sequence"/>
</dbReference>
<dbReference type="InterPro" id="IPR036291">
    <property type="entry name" value="NAD(P)-bd_dom_sf"/>
</dbReference>
<organism evidence="2 3">
    <name type="scientific">Streptomyces azureus</name>
    <dbReference type="NCBI Taxonomy" id="146537"/>
    <lineage>
        <taxon>Bacteria</taxon>
        <taxon>Bacillati</taxon>
        <taxon>Actinomycetota</taxon>
        <taxon>Actinomycetes</taxon>
        <taxon>Kitasatosporales</taxon>
        <taxon>Streptomycetaceae</taxon>
        <taxon>Streptomyces</taxon>
    </lineage>
</organism>
<proteinExistence type="predicted"/>
<feature type="region of interest" description="Disordered" evidence="1">
    <location>
        <begin position="37"/>
        <end position="60"/>
    </location>
</feature>
<gene>
    <name evidence="2" type="ORF">SAZU_0493</name>
</gene>
<protein>
    <submittedName>
        <fullName evidence="2">Putative NAD(P)H azoreductase</fullName>
    </submittedName>
</protein>